<feature type="compositionally biased region" description="Low complexity" evidence="7">
    <location>
        <begin position="22"/>
        <end position="34"/>
    </location>
</feature>
<evidence type="ECO:0000256" key="3">
    <source>
        <dbReference type="ARBA" id="ARBA00022553"/>
    </source>
</evidence>
<evidence type="ECO:0000256" key="6">
    <source>
        <dbReference type="ARBA" id="ARBA00023136"/>
    </source>
</evidence>
<comment type="caution">
    <text evidence="10">The sequence shown here is derived from an EMBL/GenBank/DDBJ whole genome shotgun (WGS) entry which is preliminary data.</text>
</comment>
<dbReference type="Gene3D" id="2.60.200.20">
    <property type="match status" value="1"/>
</dbReference>
<feature type="transmembrane region" description="Helical" evidence="8">
    <location>
        <begin position="138"/>
        <end position="160"/>
    </location>
</feature>
<name>A0ABQ1PGU5_9MICC</name>
<keyword evidence="2" id="KW-1003">Cell membrane</keyword>
<evidence type="ECO:0000256" key="2">
    <source>
        <dbReference type="ARBA" id="ARBA00022475"/>
    </source>
</evidence>
<evidence type="ECO:0000256" key="8">
    <source>
        <dbReference type="SAM" id="Phobius"/>
    </source>
</evidence>
<comment type="subcellular location">
    <subcellularLocation>
        <location evidence="1">Cell membrane</location>
        <topology evidence="1">Multi-pass membrane protein</topology>
    </subcellularLocation>
</comment>
<keyword evidence="11" id="KW-1185">Reference proteome</keyword>
<keyword evidence="4 8" id="KW-0812">Transmembrane</keyword>
<accession>A0ABQ1PGU5</accession>
<keyword evidence="6 8" id="KW-0472">Membrane</keyword>
<keyword evidence="5 8" id="KW-1133">Transmembrane helix</keyword>
<dbReference type="SUPFAM" id="SSF49879">
    <property type="entry name" value="SMAD/FHA domain"/>
    <property type="match status" value="1"/>
</dbReference>
<dbReference type="PROSITE" id="PS50006">
    <property type="entry name" value="FHA_DOMAIN"/>
    <property type="match status" value="1"/>
</dbReference>
<dbReference type="InterPro" id="IPR008984">
    <property type="entry name" value="SMAD_FHA_dom_sf"/>
</dbReference>
<dbReference type="InterPro" id="IPR010432">
    <property type="entry name" value="RDD"/>
</dbReference>
<reference evidence="11" key="1">
    <citation type="journal article" date="2019" name="Int. J. Syst. Evol. Microbiol.">
        <title>The Global Catalogue of Microorganisms (GCM) 10K type strain sequencing project: providing services to taxonomists for standard genome sequencing and annotation.</title>
        <authorList>
            <consortium name="The Broad Institute Genomics Platform"/>
            <consortium name="The Broad Institute Genome Sequencing Center for Infectious Disease"/>
            <person name="Wu L."/>
            <person name="Ma J."/>
        </authorList>
    </citation>
    <scope>NUCLEOTIDE SEQUENCE [LARGE SCALE GENOMIC DNA]</scope>
    <source>
        <strain evidence="11">CGMCC 1.15480</strain>
    </source>
</reference>
<evidence type="ECO:0000256" key="1">
    <source>
        <dbReference type="ARBA" id="ARBA00004651"/>
    </source>
</evidence>
<evidence type="ECO:0000256" key="5">
    <source>
        <dbReference type="ARBA" id="ARBA00022989"/>
    </source>
</evidence>
<proteinExistence type="predicted"/>
<dbReference type="Proteomes" id="UP000597761">
    <property type="component" value="Unassembled WGS sequence"/>
</dbReference>
<feature type="region of interest" description="Disordered" evidence="7">
    <location>
        <begin position="1"/>
        <end position="34"/>
    </location>
</feature>
<dbReference type="CDD" id="cd00060">
    <property type="entry name" value="FHA"/>
    <property type="match status" value="1"/>
</dbReference>
<feature type="compositionally biased region" description="Pro residues" evidence="7">
    <location>
        <begin position="213"/>
        <end position="236"/>
    </location>
</feature>
<sequence>MRRAGLAAAGRPQDRPTDPGDEPMSTATPAPASEPATAAALPLVNASTGKRLVARLIDALVLVLVVAVTAALAAAQGPQGASAPSLAAGAGLAVTAVIAQWWWEATRGRTVGGVTVGIRTVDARAAAPGWWRVLVRTVIVAVAGVLPVVGPLLVTVSNVWDRDRQRQGWHDKAAGTWVVDAALGRDPLAGDGARSRRDAPAAGERTAGSASPAPVPAPAPPAPAPAAPAPPAPAPAPAASVPAPAAASDDLEHTRASRPRSTAWRLAFDDGSAVTLRGEALVGRNPVNAPEEPDVLLVNLPDPGRSISKTHAHLAAHADGVWVSDRRSTNGTAITPPHADRTVVEPGVPMLAVDGALVHLGDRTIVVTRT</sequence>
<feature type="region of interest" description="Disordered" evidence="7">
    <location>
        <begin position="188"/>
        <end position="263"/>
    </location>
</feature>
<evidence type="ECO:0000259" key="9">
    <source>
        <dbReference type="PROSITE" id="PS50006"/>
    </source>
</evidence>
<gene>
    <name evidence="10" type="ORF">GCM10011512_25010</name>
</gene>
<dbReference type="InterPro" id="IPR000253">
    <property type="entry name" value="FHA_dom"/>
</dbReference>
<evidence type="ECO:0000256" key="4">
    <source>
        <dbReference type="ARBA" id="ARBA00022692"/>
    </source>
</evidence>
<dbReference type="Pfam" id="PF06271">
    <property type="entry name" value="RDD"/>
    <property type="match status" value="1"/>
</dbReference>
<dbReference type="InterPro" id="IPR051791">
    <property type="entry name" value="Pra-immunoreactive"/>
</dbReference>
<evidence type="ECO:0000313" key="11">
    <source>
        <dbReference type="Proteomes" id="UP000597761"/>
    </source>
</evidence>
<dbReference type="PANTHER" id="PTHR36115">
    <property type="entry name" value="PROLINE-RICH ANTIGEN HOMOLOG-RELATED"/>
    <property type="match status" value="1"/>
</dbReference>
<feature type="transmembrane region" description="Helical" evidence="8">
    <location>
        <begin position="52"/>
        <end position="74"/>
    </location>
</feature>
<organism evidence="10 11">
    <name type="scientific">Tersicoccus solisilvae</name>
    <dbReference type="NCBI Taxonomy" id="1882339"/>
    <lineage>
        <taxon>Bacteria</taxon>
        <taxon>Bacillati</taxon>
        <taxon>Actinomycetota</taxon>
        <taxon>Actinomycetes</taxon>
        <taxon>Micrococcales</taxon>
        <taxon>Micrococcaceae</taxon>
        <taxon>Tersicoccus</taxon>
    </lineage>
</organism>
<evidence type="ECO:0000313" key="10">
    <source>
        <dbReference type="EMBL" id="GGC96981.1"/>
    </source>
</evidence>
<dbReference type="Pfam" id="PF00498">
    <property type="entry name" value="FHA"/>
    <property type="match status" value="1"/>
</dbReference>
<feature type="domain" description="FHA" evidence="9">
    <location>
        <begin position="280"/>
        <end position="335"/>
    </location>
</feature>
<keyword evidence="3" id="KW-0597">Phosphoprotein</keyword>
<protein>
    <recommendedName>
        <fullName evidence="9">FHA domain-containing protein</fullName>
    </recommendedName>
</protein>
<dbReference type="EMBL" id="BMJI01000019">
    <property type="protein sequence ID" value="GGC96981.1"/>
    <property type="molecule type" value="Genomic_DNA"/>
</dbReference>
<evidence type="ECO:0000256" key="7">
    <source>
        <dbReference type="SAM" id="MobiDB-lite"/>
    </source>
</evidence>
<feature type="compositionally biased region" description="Low complexity" evidence="7">
    <location>
        <begin position="237"/>
        <end position="248"/>
    </location>
</feature>
<feature type="transmembrane region" description="Helical" evidence="8">
    <location>
        <begin position="86"/>
        <end position="103"/>
    </location>
</feature>